<keyword evidence="1" id="KW-0812">Transmembrane</keyword>
<dbReference type="Proteomes" id="UP000678895">
    <property type="component" value="Unassembled WGS sequence"/>
</dbReference>
<sequence length="67" mass="7489">MVAVVSGIAYDSSSGSSSQELDWGEEVMSIYFFPWESHHLLVSPWHLQLVLIIGALLGSVITWVRKK</sequence>
<evidence type="ECO:0000313" key="3">
    <source>
        <dbReference type="Proteomes" id="UP000678895"/>
    </source>
</evidence>
<keyword evidence="1" id="KW-0472">Membrane</keyword>
<name>A0A919Y649_9BACL</name>
<keyword evidence="1" id="KW-1133">Transmembrane helix</keyword>
<comment type="caution">
    <text evidence="2">The sequence shown here is derived from an EMBL/GenBank/DDBJ whole genome shotgun (WGS) entry which is preliminary data.</text>
</comment>
<keyword evidence="3" id="KW-1185">Reference proteome</keyword>
<dbReference type="EMBL" id="BORS01000013">
    <property type="protein sequence ID" value="GIO43943.1"/>
    <property type="molecule type" value="Genomic_DNA"/>
</dbReference>
<proteinExistence type="predicted"/>
<feature type="transmembrane region" description="Helical" evidence="1">
    <location>
        <begin position="45"/>
        <end position="64"/>
    </location>
</feature>
<evidence type="ECO:0000313" key="2">
    <source>
        <dbReference type="EMBL" id="GIO43943.1"/>
    </source>
</evidence>
<reference evidence="2" key="1">
    <citation type="submission" date="2021-03" db="EMBL/GenBank/DDBJ databases">
        <title>Antimicrobial resistance genes in bacteria isolated from Japanese honey, and their potential for conferring macrolide and lincosamide resistance in the American foulbrood pathogen Paenibacillus larvae.</title>
        <authorList>
            <person name="Okamoto M."/>
            <person name="Kumagai M."/>
            <person name="Kanamori H."/>
            <person name="Takamatsu D."/>
        </authorList>
    </citation>
    <scope>NUCLEOTIDE SEQUENCE</scope>
    <source>
        <strain evidence="2">J41TS4</strain>
    </source>
</reference>
<protein>
    <submittedName>
        <fullName evidence="2">Uncharacterized protein</fullName>
    </submittedName>
</protein>
<gene>
    <name evidence="2" type="ORF">J41TS4_37010</name>
</gene>
<organism evidence="2 3">
    <name type="scientific">Paenibacillus apis</name>
    <dbReference type="NCBI Taxonomy" id="1792174"/>
    <lineage>
        <taxon>Bacteria</taxon>
        <taxon>Bacillati</taxon>
        <taxon>Bacillota</taxon>
        <taxon>Bacilli</taxon>
        <taxon>Bacillales</taxon>
        <taxon>Paenibacillaceae</taxon>
        <taxon>Paenibacillus</taxon>
    </lineage>
</organism>
<accession>A0A919Y649</accession>
<dbReference type="AlphaFoldDB" id="A0A919Y649"/>
<evidence type="ECO:0000256" key="1">
    <source>
        <dbReference type="SAM" id="Phobius"/>
    </source>
</evidence>